<evidence type="ECO:0000256" key="1">
    <source>
        <dbReference type="SAM" id="MobiDB-lite"/>
    </source>
</evidence>
<organism evidence="4 5">
    <name type="scientific">Lophium mytilinum</name>
    <dbReference type="NCBI Taxonomy" id="390894"/>
    <lineage>
        <taxon>Eukaryota</taxon>
        <taxon>Fungi</taxon>
        <taxon>Dikarya</taxon>
        <taxon>Ascomycota</taxon>
        <taxon>Pezizomycotina</taxon>
        <taxon>Dothideomycetes</taxon>
        <taxon>Pleosporomycetidae</taxon>
        <taxon>Mytilinidiales</taxon>
        <taxon>Mytilinidiaceae</taxon>
        <taxon>Lophium</taxon>
    </lineage>
</organism>
<feature type="domain" description="Transcription factor IIIC 90kDa subunit N-terminal" evidence="2">
    <location>
        <begin position="19"/>
        <end position="488"/>
    </location>
</feature>
<feature type="domain" description="Transcription factor IIIC putative zinc-finger" evidence="3">
    <location>
        <begin position="679"/>
        <end position="798"/>
    </location>
</feature>
<gene>
    <name evidence="4" type="ORF">BU16DRAFT_527021</name>
</gene>
<dbReference type="GO" id="GO:0004402">
    <property type="term" value="F:histone acetyltransferase activity"/>
    <property type="evidence" value="ECO:0007669"/>
    <property type="project" value="InterPro"/>
</dbReference>
<reference evidence="4" key="1">
    <citation type="journal article" date="2020" name="Stud. Mycol.">
        <title>101 Dothideomycetes genomes: a test case for predicting lifestyles and emergence of pathogens.</title>
        <authorList>
            <person name="Haridas S."/>
            <person name="Albert R."/>
            <person name="Binder M."/>
            <person name="Bloem J."/>
            <person name="Labutti K."/>
            <person name="Salamov A."/>
            <person name="Andreopoulos B."/>
            <person name="Baker S."/>
            <person name="Barry K."/>
            <person name="Bills G."/>
            <person name="Bluhm B."/>
            <person name="Cannon C."/>
            <person name="Castanera R."/>
            <person name="Culley D."/>
            <person name="Daum C."/>
            <person name="Ezra D."/>
            <person name="Gonzalez J."/>
            <person name="Henrissat B."/>
            <person name="Kuo A."/>
            <person name="Liang C."/>
            <person name="Lipzen A."/>
            <person name="Lutzoni F."/>
            <person name="Magnuson J."/>
            <person name="Mondo S."/>
            <person name="Nolan M."/>
            <person name="Ohm R."/>
            <person name="Pangilinan J."/>
            <person name="Park H.-J."/>
            <person name="Ramirez L."/>
            <person name="Alfaro M."/>
            <person name="Sun H."/>
            <person name="Tritt A."/>
            <person name="Yoshinaga Y."/>
            <person name="Zwiers L.-H."/>
            <person name="Turgeon B."/>
            <person name="Goodwin S."/>
            <person name="Spatafora J."/>
            <person name="Crous P."/>
            <person name="Grigoriev I."/>
        </authorList>
    </citation>
    <scope>NUCLEOTIDE SEQUENCE</scope>
    <source>
        <strain evidence="4">CBS 269.34</strain>
    </source>
</reference>
<dbReference type="Pfam" id="PF12657">
    <property type="entry name" value="TFIIIC_delta"/>
    <property type="match status" value="1"/>
</dbReference>
<proteinExistence type="predicted"/>
<evidence type="ECO:0000259" key="3">
    <source>
        <dbReference type="Pfam" id="PF12660"/>
    </source>
</evidence>
<dbReference type="OrthoDB" id="6021743at2759"/>
<accession>A0A6A6QW17</accession>
<dbReference type="PANTHER" id="PTHR15496">
    <property type="entry name" value="GENERAL TRANSCRIPTION FACTOR 3C POLYPEPTIDE 4 FAMILY"/>
    <property type="match status" value="1"/>
</dbReference>
<evidence type="ECO:0000313" key="4">
    <source>
        <dbReference type="EMBL" id="KAF2495137.1"/>
    </source>
</evidence>
<feature type="compositionally biased region" description="Basic and acidic residues" evidence="1">
    <location>
        <begin position="741"/>
        <end position="750"/>
    </location>
</feature>
<protein>
    <recommendedName>
        <fullName evidence="6">Transcription factor IIIC putative zinc-finger domain-containing protein</fullName>
    </recommendedName>
</protein>
<evidence type="ECO:0000313" key="5">
    <source>
        <dbReference type="Proteomes" id="UP000799750"/>
    </source>
</evidence>
<name>A0A6A6QW17_9PEZI</name>
<keyword evidence="5" id="KW-1185">Reference proteome</keyword>
<dbReference type="Pfam" id="PF12660">
    <property type="entry name" value="zf-TFIIIC"/>
    <property type="match status" value="1"/>
</dbReference>
<dbReference type="EMBL" id="MU004189">
    <property type="protein sequence ID" value="KAF2495137.1"/>
    <property type="molecule type" value="Genomic_DNA"/>
</dbReference>
<evidence type="ECO:0008006" key="6">
    <source>
        <dbReference type="Google" id="ProtNLM"/>
    </source>
</evidence>
<dbReference type="GO" id="GO:0000127">
    <property type="term" value="C:transcription factor TFIIIC complex"/>
    <property type="evidence" value="ECO:0007669"/>
    <property type="project" value="InterPro"/>
</dbReference>
<evidence type="ECO:0000259" key="2">
    <source>
        <dbReference type="Pfam" id="PF12657"/>
    </source>
</evidence>
<dbReference type="GO" id="GO:0006384">
    <property type="term" value="P:transcription initiation at RNA polymerase III promoter"/>
    <property type="evidence" value="ECO:0007669"/>
    <property type="project" value="InterPro"/>
</dbReference>
<dbReference type="Proteomes" id="UP000799750">
    <property type="component" value="Unassembled WGS sequence"/>
</dbReference>
<dbReference type="InterPro" id="IPR044230">
    <property type="entry name" value="GTF3C4"/>
</dbReference>
<sequence>MSGTTELNYWPSPFGSLAWSQDCEMAIAVNEMVQLLVPNLEPQGDIDQNSRQPTASPWHVINLATSLWTLAELPLKYPAPFGSFSVGEEISASAVVSLEWSPPGISQHRRSALAVLTSNLVLSLWAPESNPKFPASWERRLVINDCIEPYLGNLDRNETYDTEEESTEKRRLRMRLRSFSWCSTNPNKGLTSNIGSKLHWGPHILAVSNDDNQVLFVAVQSPYTSVSSDQRWNATVIAHFSLSVSESIPYSTTMFEDFIQQQRCVSHLAWSPWFRRGDGRLDSVVSYASNDKLYARNIVMTIEDDGQALPELVVADNETEYQDITLRYGGPLRWCPKVCDQNHMYLVAFSRLEAFSFTVSNCLAQDFSVSSIPLEQTWDLISGVTFKFISPREVHMYYSYYMSTREAQTVGLRLPISEDSKLSLPFWHEMLRDSQAYFSAANDLAGNVFTKVWGLALSPFEDLFVTLSSRHPSDMMEYLTVAEQSSSLSIISAGESYGNFNLASGDILGHVSSEAACLSIKRWFGNNSESPEQASAAIVHISDQLVQSFGAAKTQEAIPFVPSVSVDTYDDSDSVTQVPSTAKLIEKLRQDVYFKAKTIKDRHEILVSRICAPHESTEFPHLKLSRVLAEAVLKLPTSSSDNSPLSQRMLAIFALVLDKLHEIGGGVLIPSDTPDYDAPERCTICDSSIRMENLDWARCKEGHRFTRCSLSFLAIQGPNISKFCGICRAQYLKEEYIAHEDEASRDEDGPGRGGEGEQELPNAPDGVPESANGRSKPMSLARILFSACDVCVYCGGKFVG</sequence>
<dbReference type="InterPro" id="IPR024761">
    <property type="entry name" value="TFIIIC_delta_N"/>
</dbReference>
<dbReference type="AlphaFoldDB" id="A0A6A6QW17"/>
<feature type="region of interest" description="Disordered" evidence="1">
    <location>
        <begin position="741"/>
        <end position="774"/>
    </location>
</feature>
<dbReference type="InterPro" id="IPR024764">
    <property type="entry name" value="TFIIIC_Znf"/>
</dbReference>
<dbReference type="PANTHER" id="PTHR15496:SF2">
    <property type="entry name" value="GENERAL TRANSCRIPTION FACTOR 3C POLYPEPTIDE 4"/>
    <property type="match status" value="1"/>
</dbReference>